<evidence type="ECO:0000256" key="6">
    <source>
        <dbReference type="ARBA" id="ARBA00023136"/>
    </source>
</evidence>
<dbReference type="Pfam" id="PF01694">
    <property type="entry name" value="Rhomboid"/>
    <property type="match status" value="1"/>
</dbReference>
<keyword evidence="9" id="KW-0378">Hydrolase</keyword>
<evidence type="ECO:0000256" key="4">
    <source>
        <dbReference type="ARBA" id="ARBA00022692"/>
    </source>
</evidence>
<keyword evidence="9" id="KW-0645">Protease</keyword>
<comment type="subcellular location">
    <subcellularLocation>
        <location evidence="1">Membrane</location>
        <topology evidence="1">Multi-pass membrane protein</topology>
    </subcellularLocation>
</comment>
<feature type="transmembrane region" description="Helical" evidence="7">
    <location>
        <begin position="165"/>
        <end position="184"/>
    </location>
</feature>
<dbReference type="AlphaFoldDB" id="A0A5B2V9G6"/>
<evidence type="ECO:0000256" key="5">
    <source>
        <dbReference type="ARBA" id="ARBA00022989"/>
    </source>
</evidence>
<reference evidence="9 10" key="1">
    <citation type="submission" date="2019-09" db="EMBL/GenBank/DDBJ databases">
        <title>Salinarimonas rosea gen. nov., sp. nov., a new member of the a-2 subgroup of the Proteobacteria.</title>
        <authorList>
            <person name="Liu J."/>
        </authorList>
    </citation>
    <scope>NUCLEOTIDE SEQUENCE [LARGE SCALE GENOMIC DNA]</scope>
    <source>
        <strain evidence="9 10">BN140002</strain>
    </source>
</reference>
<feature type="transmembrane region" description="Helical" evidence="7">
    <location>
        <begin position="190"/>
        <end position="207"/>
    </location>
</feature>
<dbReference type="OrthoDB" id="9813074at2"/>
<evidence type="ECO:0000313" key="10">
    <source>
        <dbReference type="Proteomes" id="UP000323142"/>
    </source>
</evidence>
<dbReference type="GO" id="GO:0016020">
    <property type="term" value="C:membrane"/>
    <property type="evidence" value="ECO:0007669"/>
    <property type="project" value="UniProtKB-SubCell"/>
</dbReference>
<reference evidence="9 10" key="2">
    <citation type="submission" date="2019-09" db="EMBL/GenBank/DDBJ databases">
        <authorList>
            <person name="Jin C."/>
        </authorList>
    </citation>
    <scope>NUCLEOTIDE SEQUENCE [LARGE SCALE GENOMIC DNA]</scope>
    <source>
        <strain evidence="9 10">BN140002</strain>
    </source>
</reference>
<keyword evidence="4 7" id="KW-0812">Transmembrane</keyword>
<evidence type="ECO:0000256" key="2">
    <source>
        <dbReference type="ARBA" id="ARBA00022475"/>
    </source>
</evidence>
<keyword evidence="5 7" id="KW-1133">Transmembrane helix</keyword>
<keyword evidence="2" id="KW-1003">Cell membrane</keyword>
<proteinExistence type="predicted"/>
<evidence type="ECO:0000256" key="1">
    <source>
        <dbReference type="ARBA" id="ARBA00004141"/>
    </source>
</evidence>
<feature type="transmembrane region" description="Helical" evidence="7">
    <location>
        <begin position="70"/>
        <end position="90"/>
    </location>
</feature>
<evidence type="ECO:0000259" key="8">
    <source>
        <dbReference type="Pfam" id="PF01694"/>
    </source>
</evidence>
<dbReference type="EMBL" id="VUOA01000035">
    <property type="protein sequence ID" value="KAA2235486.1"/>
    <property type="molecule type" value="Genomic_DNA"/>
</dbReference>
<evidence type="ECO:0000256" key="7">
    <source>
        <dbReference type="SAM" id="Phobius"/>
    </source>
</evidence>
<dbReference type="Proteomes" id="UP000323142">
    <property type="component" value="Unassembled WGS sequence"/>
</dbReference>
<gene>
    <name evidence="9" type="ORF">F0L46_19800</name>
</gene>
<evidence type="ECO:0000313" key="9">
    <source>
        <dbReference type="EMBL" id="KAA2235486.1"/>
    </source>
</evidence>
<keyword evidence="3" id="KW-0997">Cell inner membrane</keyword>
<comment type="caution">
    <text evidence="9">The sequence shown here is derived from an EMBL/GenBank/DDBJ whole genome shotgun (WGS) entry which is preliminary data.</text>
</comment>
<organism evidence="9 10">
    <name type="scientific">Salinarimonas soli</name>
    <dbReference type="NCBI Taxonomy" id="1638099"/>
    <lineage>
        <taxon>Bacteria</taxon>
        <taxon>Pseudomonadati</taxon>
        <taxon>Pseudomonadota</taxon>
        <taxon>Alphaproteobacteria</taxon>
        <taxon>Hyphomicrobiales</taxon>
        <taxon>Salinarimonadaceae</taxon>
        <taxon>Salinarimonas</taxon>
    </lineage>
</organism>
<feature type="transmembrane region" description="Helical" evidence="7">
    <location>
        <begin position="12"/>
        <end position="38"/>
    </location>
</feature>
<evidence type="ECO:0000256" key="3">
    <source>
        <dbReference type="ARBA" id="ARBA00022519"/>
    </source>
</evidence>
<feature type="domain" description="Peptidase S54 rhomboid" evidence="8">
    <location>
        <begin position="65"/>
        <end position="209"/>
    </location>
</feature>
<sequence>MRFVRAPFVTRAILAACILVHLAIVSGLLPLDVTWIYAGLGLIPSVLLGTEALPDGLPLVPAPLTLATSLFLHATWLHLVGNMLFLWVFGDNVEDALGHGRFLLFYVLCGIGAGLAHALLDPGSIHPLIGASGAVSGVVAAYVMLHPRVQVWGLFLKGIPLRLRASWAISVWVLFQIGAAFLGGDESVGWFAHLGGLGVGAALILVMRRPGVLLFGRA</sequence>
<dbReference type="SUPFAM" id="SSF144091">
    <property type="entry name" value="Rhomboid-like"/>
    <property type="match status" value="1"/>
</dbReference>
<dbReference type="GO" id="GO:0004252">
    <property type="term" value="F:serine-type endopeptidase activity"/>
    <property type="evidence" value="ECO:0007669"/>
    <property type="project" value="InterPro"/>
</dbReference>
<dbReference type="InterPro" id="IPR022764">
    <property type="entry name" value="Peptidase_S54_rhomboid_dom"/>
</dbReference>
<protein>
    <submittedName>
        <fullName evidence="9">Rhomboid family intramembrane serine protease</fullName>
    </submittedName>
</protein>
<dbReference type="PANTHER" id="PTHR43066">
    <property type="entry name" value="RHOMBOID-RELATED PROTEIN"/>
    <property type="match status" value="1"/>
</dbReference>
<accession>A0A5B2V9G6</accession>
<name>A0A5B2V9G6_9HYPH</name>
<keyword evidence="10" id="KW-1185">Reference proteome</keyword>
<dbReference type="PANTHER" id="PTHR43066:SF26">
    <property type="entry name" value="RHOMBOID PROTEASE GLPG"/>
    <property type="match status" value="1"/>
</dbReference>
<dbReference type="InterPro" id="IPR035952">
    <property type="entry name" value="Rhomboid-like_sf"/>
</dbReference>
<keyword evidence="6 7" id="KW-0472">Membrane</keyword>
<dbReference type="GO" id="GO:0006508">
    <property type="term" value="P:proteolysis"/>
    <property type="evidence" value="ECO:0007669"/>
    <property type="project" value="UniProtKB-KW"/>
</dbReference>
<dbReference type="Gene3D" id="1.20.1540.10">
    <property type="entry name" value="Rhomboid-like"/>
    <property type="match status" value="1"/>
</dbReference>
<feature type="transmembrane region" description="Helical" evidence="7">
    <location>
        <begin position="125"/>
        <end position="145"/>
    </location>
</feature>
<feature type="transmembrane region" description="Helical" evidence="7">
    <location>
        <begin position="102"/>
        <end position="119"/>
    </location>
</feature>